<feature type="region of interest" description="Disordered" evidence="5">
    <location>
        <begin position="763"/>
        <end position="798"/>
    </location>
</feature>
<dbReference type="Proteomes" id="UP000037460">
    <property type="component" value="Unassembled WGS sequence"/>
</dbReference>
<dbReference type="GO" id="GO:0006405">
    <property type="term" value="P:RNA export from nucleus"/>
    <property type="evidence" value="ECO:0007669"/>
    <property type="project" value="TreeGrafter"/>
</dbReference>
<evidence type="ECO:0000259" key="7">
    <source>
        <dbReference type="Pfam" id="PF08801"/>
    </source>
</evidence>
<feature type="domain" description="Nucleoporin Nup133/Nup155-like N-terminal" evidence="7">
    <location>
        <begin position="76"/>
        <end position="370"/>
    </location>
</feature>
<evidence type="ECO:0000256" key="1">
    <source>
        <dbReference type="ARBA" id="ARBA00004123"/>
    </source>
</evidence>
<keyword evidence="9" id="KW-1185">Reference proteome</keyword>
<evidence type="ECO:0000313" key="8">
    <source>
        <dbReference type="EMBL" id="KOO23737.1"/>
    </source>
</evidence>
<feature type="domain" description="Nucleoporin Nup133/Nup155-like C-terminal" evidence="6">
    <location>
        <begin position="440"/>
        <end position="665"/>
    </location>
</feature>
<evidence type="ECO:0000256" key="3">
    <source>
        <dbReference type="ARBA" id="ARBA00022448"/>
    </source>
</evidence>
<comment type="caution">
    <text evidence="8">The sequence shown here is derived from an EMBL/GenBank/DDBJ whole genome shotgun (WGS) entry which is preliminary data.</text>
</comment>
<dbReference type="PANTHER" id="PTHR10350:SF6">
    <property type="entry name" value="NUCLEAR PORE COMPLEX PROTEIN NUP155"/>
    <property type="match status" value="1"/>
</dbReference>
<dbReference type="EMBL" id="JWZX01003160">
    <property type="protein sequence ID" value="KOO23737.1"/>
    <property type="molecule type" value="Genomic_DNA"/>
</dbReference>
<dbReference type="AlphaFoldDB" id="A0A0M0JBJ3"/>
<dbReference type="InterPro" id="IPR014908">
    <property type="entry name" value="Nucleoporin_Nup133/Nup155_N"/>
</dbReference>
<gene>
    <name evidence="8" type="ORF">Ctob_004615</name>
</gene>
<dbReference type="GO" id="GO:0017056">
    <property type="term" value="F:structural constituent of nuclear pore"/>
    <property type="evidence" value="ECO:0007669"/>
    <property type="project" value="InterPro"/>
</dbReference>
<reference evidence="9" key="1">
    <citation type="journal article" date="2015" name="PLoS Genet.">
        <title>Genome Sequence and Transcriptome Analyses of Chrysochromulina tobin: Metabolic Tools for Enhanced Algal Fitness in the Prominent Order Prymnesiales (Haptophyceae).</title>
        <authorList>
            <person name="Hovde B.T."/>
            <person name="Deodato C.R."/>
            <person name="Hunsperger H.M."/>
            <person name="Ryken S.A."/>
            <person name="Yost W."/>
            <person name="Jha R.K."/>
            <person name="Patterson J."/>
            <person name="Monnat R.J. Jr."/>
            <person name="Barlow S.B."/>
            <person name="Starkenburg S.R."/>
            <person name="Cattolico R.A."/>
        </authorList>
    </citation>
    <scope>NUCLEOTIDE SEQUENCE</scope>
    <source>
        <strain evidence="9">CCMP291</strain>
    </source>
</reference>
<comment type="subcellular location">
    <subcellularLocation>
        <location evidence="1">Nucleus</location>
    </subcellularLocation>
</comment>
<evidence type="ECO:0000259" key="6">
    <source>
        <dbReference type="Pfam" id="PF03177"/>
    </source>
</evidence>
<dbReference type="OrthoDB" id="338970at2759"/>
<keyword evidence="3" id="KW-0813">Transport</keyword>
<dbReference type="GO" id="GO:0036228">
    <property type="term" value="P:protein localization to nuclear inner membrane"/>
    <property type="evidence" value="ECO:0007669"/>
    <property type="project" value="TreeGrafter"/>
</dbReference>
<keyword evidence="4" id="KW-0539">Nucleus</keyword>
<dbReference type="PANTHER" id="PTHR10350">
    <property type="entry name" value="NUCLEAR PORE COMPLEX PROTEIN NUP155"/>
    <property type="match status" value="1"/>
</dbReference>
<evidence type="ECO:0000256" key="4">
    <source>
        <dbReference type="ARBA" id="ARBA00023242"/>
    </source>
</evidence>
<comment type="similarity">
    <text evidence="2">Belongs to the non-repetitive/WGA-negative nucleoporin family.</text>
</comment>
<dbReference type="Pfam" id="PF03177">
    <property type="entry name" value="Nucleoporin_C"/>
    <property type="match status" value="1"/>
</dbReference>
<evidence type="ECO:0000313" key="9">
    <source>
        <dbReference type="Proteomes" id="UP000037460"/>
    </source>
</evidence>
<dbReference type="GO" id="GO:0044611">
    <property type="term" value="C:nuclear pore inner ring"/>
    <property type="evidence" value="ECO:0007669"/>
    <property type="project" value="TreeGrafter"/>
</dbReference>
<protein>
    <submittedName>
        <fullName evidence="8">Nucleoporin 155</fullName>
    </submittedName>
</protein>
<organism evidence="8 9">
    <name type="scientific">Chrysochromulina tobinii</name>
    <dbReference type="NCBI Taxonomy" id="1460289"/>
    <lineage>
        <taxon>Eukaryota</taxon>
        <taxon>Haptista</taxon>
        <taxon>Haptophyta</taxon>
        <taxon>Prymnesiophyceae</taxon>
        <taxon>Prymnesiales</taxon>
        <taxon>Chrysochromulinaceae</taxon>
        <taxon>Chrysochromulina</taxon>
    </lineage>
</organism>
<sequence>MSRGILSKAEKEKLADSRKQVAKVLERDANLSDRDLYDRLLKQARMPEQDMYEEKLADNALIHQRPAFSEVPGGYTPMPAALQQAAQGEYYHSFQGLFPQIHRAWMTIDHVLYLWDYNDPRGSFYLYDGLDQTIIHASLVRPRQGVFEPTPDWLLLLSTPVEVILLGLYTTATHDINVFETGYSVATDGANLLQIVGTPSGRIFMAGADGFVYELTYGDSEGWFYTNKKCTKRNRSRKRDVALQYLSSVVYDSSDPILDLVYDAERSLLYTLSRASTLQLFDLGWDGEGPVRFVARLEAQKLAADLRSQSKVRDAPIYAKVDKDIKEGEQNKEGQTAFVALAPLPSALSKQLQLVITTVSGVRVYLEVVDANGKGLESAPDSPRAARVKVLYALPPPRPLKCQRGTVPNAADPDKWDARVETELPKKLFMELGKVEGVPVASQLQRHCHTFFSDAHKEEQTGLDDLKKAEEKPEQRTENVKKALDAFGRVAAHIDLPQVLDALLKSRAKFATDGARAAAVLELLNQGIASLPLAAARSDDPTGDATSLLVPVAGGGAMTGDPMAIIKGWPDKKKECLVRRLSRYHLLFKKVEELEKPPKPSSAPTPHDNERGGLDGFRVLSLAMRQQPVDELFHYAAYYWLLYGQRADMLLLLAQEKSSPYLERFVFDMQRFKVRTTTEPDLRQEHRELLHALVRAHEVWSRFVFVSSQESFATLDKLMESSPDDSKWQHVEEELDSGELLPRLYARQERLLEAAMAFAELAERPDSAAPQPPAPTAPGLAPAPTNPPPAPSANQLEQRRRHVEKRVFYMNRALSYAPKGGLGADERRSLEDNLQRGKLQIDVAKWLEALLLSHADVELERLRPHTLDDRTGAPRDKEELRQAIVHFHAQVCGRLLDIIALFKGAWAARLWRPSLAILDFSRPYREYPQLITSALQEILGQPPSVWALPAVDARAAFRERDELLREVVELRKHFPNEYAFQADAVIACLEAHELARPDQAKPGEVVKMFCAGRAGVQPPVWPQVPWPVLYQCYGSPERCGPLMQKLWAGSRRNLGQGVRQSDAEARVTQRLHLIGGLVELLSRWREAARVEFMAAQRQLGIASDLERLMTELDGILSANSGTFPSAQDLRRRVTELHHSLGR</sequence>
<evidence type="ECO:0000256" key="2">
    <source>
        <dbReference type="ARBA" id="ARBA00007373"/>
    </source>
</evidence>
<dbReference type="InterPro" id="IPR007187">
    <property type="entry name" value="Nucleoporin_Nup133/Nup155_C"/>
</dbReference>
<proteinExistence type="inferred from homology"/>
<dbReference type="Pfam" id="PF08801">
    <property type="entry name" value="Nucleoporin_N"/>
    <property type="match status" value="1"/>
</dbReference>
<dbReference type="InterPro" id="IPR004870">
    <property type="entry name" value="Nucleoporin_Nup155"/>
</dbReference>
<name>A0A0M0JBJ3_9EUKA</name>
<accession>A0A0M0JBJ3</accession>
<dbReference type="GO" id="GO:0000972">
    <property type="term" value="P:transcription-dependent tethering of RNA polymerase II gene DNA at nuclear periphery"/>
    <property type="evidence" value="ECO:0007669"/>
    <property type="project" value="TreeGrafter"/>
</dbReference>
<dbReference type="GO" id="GO:0006606">
    <property type="term" value="P:protein import into nucleus"/>
    <property type="evidence" value="ECO:0007669"/>
    <property type="project" value="TreeGrafter"/>
</dbReference>
<evidence type="ECO:0000256" key="5">
    <source>
        <dbReference type="SAM" id="MobiDB-lite"/>
    </source>
</evidence>